<comment type="catalytic activity">
    <reaction evidence="1 7">
        <text>Hydrolysis of (1-&gt;4)-beta-linkages between N-acetylmuramic acid and N-acetyl-D-glucosamine residues in a peptidoglycan and between N-acetyl-D-glucosamine residues in chitodextrins.</text>
        <dbReference type="EC" id="3.2.1.17"/>
    </reaction>
</comment>
<dbReference type="EC" id="3.2.1.17" evidence="7"/>
<dbReference type="InterPro" id="IPR023346">
    <property type="entry name" value="Lysozyme-like_dom_sf"/>
</dbReference>
<dbReference type="GO" id="GO:0042742">
    <property type="term" value="P:defense response to bacterium"/>
    <property type="evidence" value="ECO:0007669"/>
    <property type="project" value="UniProtKB-KW"/>
</dbReference>
<dbReference type="Pfam" id="PF00959">
    <property type="entry name" value="Phage_lysozyme"/>
    <property type="match status" value="1"/>
</dbReference>
<dbReference type="OrthoDB" id="8141296at2"/>
<dbReference type="PANTHER" id="PTHR38107:SF3">
    <property type="entry name" value="LYSOZYME RRRD-RELATED"/>
    <property type="match status" value="1"/>
</dbReference>
<keyword evidence="5" id="KW-1035">Host cytoplasm</keyword>
<dbReference type="GO" id="GO:0031640">
    <property type="term" value="P:killing of cells of another organism"/>
    <property type="evidence" value="ECO:0007669"/>
    <property type="project" value="UniProtKB-KW"/>
</dbReference>
<dbReference type="InterPro" id="IPR023347">
    <property type="entry name" value="Lysozyme_dom_sf"/>
</dbReference>
<dbReference type="PATRIC" id="fig|1163408.3.peg.2533"/>
<evidence type="ECO:0000256" key="6">
    <source>
        <dbReference type="ARBA" id="ARBA00023295"/>
    </source>
</evidence>
<evidence type="ECO:0000256" key="7">
    <source>
        <dbReference type="RuleBase" id="RU003788"/>
    </source>
</evidence>
<dbReference type="CDD" id="cd00737">
    <property type="entry name" value="lyz_endolysin_autolysin"/>
    <property type="match status" value="1"/>
</dbReference>
<gene>
    <name evidence="8" type="ORF">UU9_12418</name>
</gene>
<protein>
    <recommendedName>
        <fullName evidence="7">Lysozyme</fullName>
        <ecNumber evidence="7">3.2.1.17</ecNumber>
    </recommendedName>
</protein>
<name>I4VMW2_9GAMM</name>
<evidence type="ECO:0000256" key="3">
    <source>
        <dbReference type="ARBA" id="ARBA00022638"/>
    </source>
</evidence>
<dbReference type="eggNOG" id="COG3772">
    <property type="taxonomic scope" value="Bacteria"/>
</dbReference>
<organism evidence="8 9">
    <name type="scientific">Rhodanobacter fulvus Jip2</name>
    <dbReference type="NCBI Taxonomy" id="1163408"/>
    <lineage>
        <taxon>Bacteria</taxon>
        <taxon>Pseudomonadati</taxon>
        <taxon>Pseudomonadota</taxon>
        <taxon>Gammaproteobacteria</taxon>
        <taxon>Lysobacterales</taxon>
        <taxon>Rhodanobacteraceae</taxon>
        <taxon>Rhodanobacter</taxon>
    </lineage>
</organism>
<evidence type="ECO:0000313" key="8">
    <source>
        <dbReference type="EMBL" id="EIL88553.1"/>
    </source>
</evidence>
<dbReference type="InterPro" id="IPR033907">
    <property type="entry name" value="Endolysin_autolysin"/>
</dbReference>
<dbReference type="Proteomes" id="UP000004210">
    <property type="component" value="Unassembled WGS sequence"/>
</dbReference>
<evidence type="ECO:0000256" key="1">
    <source>
        <dbReference type="ARBA" id="ARBA00000632"/>
    </source>
</evidence>
<evidence type="ECO:0000313" key="9">
    <source>
        <dbReference type="Proteomes" id="UP000004210"/>
    </source>
</evidence>
<dbReference type="HAMAP" id="MF_04110">
    <property type="entry name" value="ENDOLYSIN_T4"/>
    <property type="match status" value="1"/>
</dbReference>
<keyword evidence="3 7" id="KW-0081">Bacteriolytic enzyme</keyword>
<sequence length="142" mass="15299">MHPSQRAIDLVKASEGLRLHSYRDSGGTWTIGYGHTAGVKAGQTITEAEADRMLVDDLDNAADSVRRVVTVPLTQGKFDALCDFTFNLGAGRLMGSTLLRVLNRGDYGAAAAQFRFWVMGGGEVLPGLVKRRAAERALFEGS</sequence>
<evidence type="ECO:0000256" key="2">
    <source>
        <dbReference type="ARBA" id="ARBA00022529"/>
    </source>
</evidence>
<reference evidence="8 9" key="1">
    <citation type="journal article" date="2012" name="J. Bacteriol.">
        <title>Genome sequences for six rhodanobacter strains, isolated from soils and the terrestrial subsurface, with variable denitrification capabilities.</title>
        <authorList>
            <person name="Kostka J.E."/>
            <person name="Green S.J."/>
            <person name="Rishishwar L."/>
            <person name="Prakash O."/>
            <person name="Katz L.S."/>
            <person name="Marino-Ramirez L."/>
            <person name="Jordan I.K."/>
            <person name="Munk C."/>
            <person name="Ivanova N."/>
            <person name="Mikhailova N."/>
            <person name="Watson D.B."/>
            <person name="Brown S.D."/>
            <person name="Palumbo A.V."/>
            <person name="Brooks S.C."/>
        </authorList>
    </citation>
    <scope>NUCLEOTIDE SEQUENCE [LARGE SCALE GENOMIC DNA]</scope>
    <source>
        <strain evidence="9">Jip2T</strain>
    </source>
</reference>
<keyword evidence="6 7" id="KW-0326">Glycosidase</keyword>
<dbReference type="InterPro" id="IPR002196">
    <property type="entry name" value="Glyco_hydro_24"/>
</dbReference>
<dbReference type="GO" id="GO:0003796">
    <property type="term" value="F:lysozyme activity"/>
    <property type="evidence" value="ECO:0007669"/>
    <property type="project" value="UniProtKB-EC"/>
</dbReference>
<dbReference type="PANTHER" id="PTHR38107">
    <property type="match status" value="1"/>
</dbReference>
<proteinExistence type="inferred from homology"/>
<keyword evidence="4 7" id="KW-0378">Hydrolase</keyword>
<dbReference type="GO" id="GO:0016998">
    <property type="term" value="P:cell wall macromolecule catabolic process"/>
    <property type="evidence" value="ECO:0007669"/>
    <property type="project" value="InterPro"/>
</dbReference>
<evidence type="ECO:0000256" key="5">
    <source>
        <dbReference type="ARBA" id="ARBA00023200"/>
    </source>
</evidence>
<keyword evidence="2 7" id="KW-0929">Antimicrobial</keyword>
<accession>I4VMW2</accession>
<dbReference type="STRING" id="1163408.UU9_12418"/>
<dbReference type="Gene3D" id="1.10.530.40">
    <property type="match status" value="1"/>
</dbReference>
<comment type="similarity">
    <text evidence="7">Belongs to the glycosyl hydrolase 24 family.</text>
</comment>
<dbReference type="InterPro" id="IPR034690">
    <property type="entry name" value="Endolysin_T4_type"/>
</dbReference>
<dbReference type="RefSeq" id="WP_007082113.1">
    <property type="nucleotide sequence ID" value="NZ_AJXU01000051.1"/>
</dbReference>
<dbReference type="InterPro" id="IPR051018">
    <property type="entry name" value="Bacteriophage_GH24"/>
</dbReference>
<dbReference type="SUPFAM" id="SSF53955">
    <property type="entry name" value="Lysozyme-like"/>
    <property type="match status" value="1"/>
</dbReference>
<comment type="caution">
    <text evidence="8">The sequence shown here is derived from an EMBL/GenBank/DDBJ whole genome shotgun (WGS) entry which is preliminary data.</text>
</comment>
<evidence type="ECO:0000256" key="4">
    <source>
        <dbReference type="ARBA" id="ARBA00022801"/>
    </source>
</evidence>
<dbReference type="EMBL" id="AJXU01000051">
    <property type="protein sequence ID" value="EIL88553.1"/>
    <property type="molecule type" value="Genomic_DNA"/>
</dbReference>
<dbReference type="AlphaFoldDB" id="I4VMW2"/>
<keyword evidence="9" id="KW-1185">Reference proteome</keyword>
<dbReference type="GO" id="GO:0009253">
    <property type="term" value="P:peptidoglycan catabolic process"/>
    <property type="evidence" value="ECO:0007669"/>
    <property type="project" value="InterPro"/>
</dbReference>